<dbReference type="Pfam" id="PF18759">
    <property type="entry name" value="Plavaka"/>
    <property type="match status" value="1"/>
</dbReference>
<dbReference type="EMBL" id="JABBWM010000057">
    <property type="protein sequence ID" value="KAG2099546.1"/>
    <property type="molecule type" value="Genomic_DNA"/>
</dbReference>
<feature type="region of interest" description="Disordered" evidence="1">
    <location>
        <begin position="147"/>
        <end position="202"/>
    </location>
</feature>
<name>A0A9P7F166_9AGAM</name>
<keyword evidence="3" id="KW-1185">Reference proteome</keyword>
<evidence type="ECO:0000313" key="3">
    <source>
        <dbReference type="Proteomes" id="UP000823399"/>
    </source>
</evidence>
<dbReference type="InterPro" id="IPR041078">
    <property type="entry name" value="Plavaka"/>
</dbReference>
<sequence length="940" mass="106404">MFKTVSLSSSFLSSPLDPVWACLQGMIFKTPMPTTSLFHDVPAYPHPPLASPSPCKPQCQLSYAIHASALQPIHLVAIITYYLSPALACSPTLAFSPTLSIAKIFLHAGALGNVSHPPSQSQSSFRMLEPWVMSAMMFGSILNSPKLTKKHKSDKCSKAKRPRIKDSDEIIRDGIEQDYDDIRADPPNNSDVLPLADDNAVPGPSQIPDYDIPAEYDLSRTAQGTQFGCHTTTWIIFLDRQCIWHTCHEPITSCVLRNLQPPLQSEVNSPAHRPPSPSPSSVELILVPFETEPDDTGLYRIYATRPTFIPADALNTVTDAPTLDSSLPAQKQSRLLAGLPPADVGVDELFHAFTNPTCGLMMAWQYSRTNAKSFAKFDRLGTFFEDPLFRSEDAIGITHARESKLLDKYLDDKMNPFREEHGWQESTARIHLPREKQRWASEEDAPELEIPGVYYCSLVDIITAVFEDDVSQTFNMTPFSQHWKVSGEKTIQVFSEAHSSPAMLDAYMEINTLPRKPDDDLERVVTSLMFWSDSTHLTNFGDASMWPFYLFFGNQSKYTRGKPTASACHHVAYIPNLPDDFQEQYMGLFGEPSTGETYTYCKRELIHAIWKLLLDNKFMDAYEHGIIIKCSDGITRRVFPRFFTYSADYPEKVLLASIKFLGQCPCSRCLVKKTDIPKMGTKLDLRRRDRLQRVDDNSRCHNIAKARSLIFEKGAPVSGTWVNGLLNDESLVPTRNAFSEKLSRFAFNLFALFVVDLLHEFKIGVWKAIFIHLMRILHAAAGDSVQHYWRVPTFGRGTIRCFNKNTSAMKRLAARDFEDLLQRILPVFEDLLPNEHDQNAIVLDLLFDLAAWQGYAKLCLHTDDTLAFFDTATVVLGQSVRKFSKTICLYYHTTELPHEYAAWKKWATDSETTWAGPKLKRLNLETYKYHALGDYPEPLQ</sequence>
<protein>
    <submittedName>
        <fullName evidence="2">Uncharacterized protein</fullName>
    </submittedName>
</protein>
<evidence type="ECO:0000256" key="1">
    <source>
        <dbReference type="SAM" id="MobiDB-lite"/>
    </source>
</evidence>
<feature type="compositionally biased region" description="Basic and acidic residues" evidence="1">
    <location>
        <begin position="164"/>
        <end position="184"/>
    </location>
</feature>
<dbReference type="AlphaFoldDB" id="A0A9P7F166"/>
<dbReference type="Proteomes" id="UP000823399">
    <property type="component" value="Unassembled WGS sequence"/>
</dbReference>
<accession>A0A9P7F166</accession>
<proteinExistence type="predicted"/>
<evidence type="ECO:0000313" key="2">
    <source>
        <dbReference type="EMBL" id="KAG2099546.1"/>
    </source>
</evidence>
<comment type="caution">
    <text evidence="2">The sequence shown here is derived from an EMBL/GenBank/DDBJ whole genome shotgun (WGS) entry which is preliminary data.</text>
</comment>
<dbReference type="OrthoDB" id="3208495at2759"/>
<dbReference type="GeneID" id="64704214"/>
<organism evidence="2 3">
    <name type="scientific">Suillus discolor</name>
    <dbReference type="NCBI Taxonomy" id="1912936"/>
    <lineage>
        <taxon>Eukaryota</taxon>
        <taxon>Fungi</taxon>
        <taxon>Dikarya</taxon>
        <taxon>Basidiomycota</taxon>
        <taxon>Agaricomycotina</taxon>
        <taxon>Agaricomycetes</taxon>
        <taxon>Agaricomycetidae</taxon>
        <taxon>Boletales</taxon>
        <taxon>Suillineae</taxon>
        <taxon>Suillaceae</taxon>
        <taxon>Suillus</taxon>
    </lineage>
</organism>
<reference evidence="2" key="1">
    <citation type="journal article" date="2020" name="New Phytol.">
        <title>Comparative genomics reveals dynamic genome evolution in host specialist ectomycorrhizal fungi.</title>
        <authorList>
            <person name="Lofgren L.A."/>
            <person name="Nguyen N.H."/>
            <person name="Vilgalys R."/>
            <person name="Ruytinx J."/>
            <person name="Liao H.L."/>
            <person name="Branco S."/>
            <person name="Kuo A."/>
            <person name="LaButti K."/>
            <person name="Lipzen A."/>
            <person name="Andreopoulos W."/>
            <person name="Pangilinan J."/>
            <person name="Riley R."/>
            <person name="Hundley H."/>
            <person name="Na H."/>
            <person name="Barry K."/>
            <person name="Grigoriev I.V."/>
            <person name="Stajich J.E."/>
            <person name="Kennedy P.G."/>
        </authorList>
    </citation>
    <scope>NUCLEOTIDE SEQUENCE</scope>
    <source>
        <strain evidence="2">FC423</strain>
    </source>
</reference>
<dbReference type="RefSeq" id="XP_041289194.1">
    <property type="nucleotide sequence ID" value="XM_041441955.1"/>
</dbReference>
<feature type="compositionally biased region" description="Basic residues" evidence="1">
    <location>
        <begin position="147"/>
        <end position="163"/>
    </location>
</feature>
<gene>
    <name evidence="2" type="ORF">F5147DRAFT_777234</name>
</gene>